<organism evidence="1">
    <name type="scientific">Panicum hallii</name>
    <dbReference type="NCBI Taxonomy" id="206008"/>
    <lineage>
        <taxon>Eukaryota</taxon>
        <taxon>Viridiplantae</taxon>
        <taxon>Streptophyta</taxon>
        <taxon>Embryophyta</taxon>
        <taxon>Tracheophyta</taxon>
        <taxon>Spermatophyta</taxon>
        <taxon>Magnoliopsida</taxon>
        <taxon>Liliopsida</taxon>
        <taxon>Poales</taxon>
        <taxon>Poaceae</taxon>
        <taxon>PACMAD clade</taxon>
        <taxon>Panicoideae</taxon>
        <taxon>Panicodae</taxon>
        <taxon>Paniceae</taxon>
        <taxon>Panicinae</taxon>
        <taxon>Panicum</taxon>
        <taxon>Panicum sect. Panicum</taxon>
    </lineage>
</organism>
<dbReference type="EMBL" id="CM008054">
    <property type="protein sequence ID" value="PVH31465.1"/>
    <property type="molecule type" value="Genomic_DNA"/>
</dbReference>
<dbReference type="Proteomes" id="UP000243499">
    <property type="component" value="Chromosome 9"/>
</dbReference>
<gene>
    <name evidence="1" type="ORF">PAHAL_9G151500</name>
</gene>
<reference evidence="1" key="1">
    <citation type="submission" date="2018-04" db="EMBL/GenBank/DDBJ databases">
        <title>WGS assembly of Panicum hallii.</title>
        <authorList>
            <person name="Lovell J."/>
            <person name="Jenkins J."/>
            <person name="Lowry D."/>
            <person name="Mamidi S."/>
            <person name="Sreedasyam A."/>
            <person name="Weng X."/>
            <person name="Barry K."/>
            <person name="Bonette J."/>
            <person name="Campitelli B."/>
            <person name="Daum C."/>
            <person name="Gordon S."/>
            <person name="Gould B."/>
            <person name="Lipzen A."/>
            <person name="Macqueen A."/>
            <person name="Palacio-Mejia J."/>
            <person name="Plott C."/>
            <person name="Shakirov E."/>
            <person name="Shu S."/>
            <person name="Yoshinaga Y."/>
            <person name="Zane M."/>
            <person name="Rokhsar D."/>
            <person name="Grimwood J."/>
            <person name="Schmutz J."/>
            <person name="Juenger T."/>
        </authorList>
    </citation>
    <scope>NUCLEOTIDE SEQUENCE [LARGE SCALE GENOMIC DNA]</scope>
    <source>
        <strain evidence="1">FIL2</strain>
    </source>
</reference>
<name>A0A2T8I199_9POAL</name>
<protein>
    <submittedName>
        <fullName evidence="1">Uncharacterized protein</fullName>
    </submittedName>
</protein>
<proteinExistence type="predicted"/>
<sequence length="51" mass="5651">MLSIIMMDLNKGCVCKCKCRNGRLLPKHRGCCCGGSFCFSCMHVNWPGVVL</sequence>
<evidence type="ECO:0000313" key="1">
    <source>
        <dbReference type="EMBL" id="PVH31465.1"/>
    </source>
</evidence>
<dbReference type="AlphaFoldDB" id="A0A2T8I199"/>
<accession>A0A2T8I199</accession>
<dbReference type="Gramene" id="PVH31465">
    <property type="protein sequence ID" value="PVH31465"/>
    <property type="gene ID" value="PAHAL_9G151500"/>
</dbReference>